<dbReference type="SUPFAM" id="SSF50630">
    <property type="entry name" value="Acid proteases"/>
    <property type="match status" value="1"/>
</dbReference>
<dbReference type="Proteomes" id="UP000229307">
    <property type="component" value="Unassembled WGS sequence"/>
</dbReference>
<dbReference type="Pfam" id="PF13975">
    <property type="entry name" value="gag-asp_proteas"/>
    <property type="match status" value="1"/>
</dbReference>
<evidence type="ECO:0008006" key="3">
    <source>
        <dbReference type="Google" id="ProtNLM"/>
    </source>
</evidence>
<organism evidence="1 2">
    <name type="scientific">Candidatus Desantisbacteria bacterium CG_4_10_14_0_8_um_filter_48_22</name>
    <dbReference type="NCBI Taxonomy" id="1974543"/>
    <lineage>
        <taxon>Bacteria</taxon>
        <taxon>Candidatus Desantisiibacteriota</taxon>
    </lineage>
</organism>
<evidence type="ECO:0000313" key="1">
    <source>
        <dbReference type="EMBL" id="PIZ15434.1"/>
    </source>
</evidence>
<reference evidence="2" key="1">
    <citation type="submission" date="2017-09" db="EMBL/GenBank/DDBJ databases">
        <title>Depth-based differentiation of microbial function through sediment-hosted aquifers and enrichment of novel symbionts in the deep terrestrial subsurface.</title>
        <authorList>
            <person name="Probst A.J."/>
            <person name="Ladd B."/>
            <person name="Jarett J.K."/>
            <person name="Geller-Mcgrath D.E."/>
            <person name="Sieber C.M.K."/>
            <person name="Emerson J.B."/>
            <person name="Anantharaman K."/>
            <person name="Thomas B.C."/>
            <person name="Malmstrom R."/>
            <person name="Stieglmeier M."/>
            <person name="Klingl A."/>
            <person name="Woyke T."/>
            <person name="Ryan C.M."/>
            <person name="Banfield J.F."/>
        </authorList>
    </citation>
    <scope>NUCLEOTIDE SEQUENCE [LARGE SCALE GENOMIC DNA]</scope>
</reference>
<evidence type="ECO:0000313" key="2">
    <source>
        <dbReference type="Proteomes" id="UP000229307"/>
    </source>
</evidence>
<accession>A0A2M7S7G0</accession>
<protein>
    <recommendedName>
        <fullName evidence="3">Peptidase A2 domain-containing protein</fullName>
    </recommendedName>
</protein>
<dbReference type="Gene3D" id="2.40.70.10">
    <property type="entry name" value="Acid Proteases"/>
    <property type="match status" value="1"/>
</dbReference>
<sequence>MKISVPFKKLGPDDIQRPWLPVTIINPHAGKKIKILGLIDTGADECALPSYYASILGHSLKSGFKKVINTGNGRTIAYSHTVKIIVGNFVIQKTLIDFMPKLSVPLLGMKSFLANFVLTIDYRRQILTLRK</sequence>
<dbReference type="EMBL" id="PFMR01000263">
    <property type="protein sequence ID" value="PIZ15434.1"/>
    <property type="molecule type" value="Genomic_DNA"/>
</dbReference>
<comment type="caution">
    <text evidence="1">The sequence shown here is derived from an EMBL/GenBank/DDBJ whole genome shotgun (WGS) entry which is preliminary data.</text>
</comment>
<dbReference type="InterPro" id="IPR021109">
    <property type="entry name" value="Peptidase_aspartic_dom_sf"/>
</dbReference>
<proteinExistence type="predicted"/>
<name>A0A2M7S7G0_9BACT</name>
<dbReference type="AlphaFoldDB" id="A0A2M7S7G0"/>
<gene>
    <name evidence="1" type="ORF">COY52_09835</name>
</gene>